<evidence type="ECO:0000313" key="2">
    <source>
        <dbReference type="EMBL" id="KRL89092.1"/>
    </source>
</evidence>
<sequence>MQSAIYKRCDEYIAWSVRYALTLGAKRSQIKEAIGVALMMAGGPAFEYGSHALQAFDTYEKG</sequence>
<dbReference type="Pfam" id="PF02627">
    <property type="entry name" value="CMD"/>
    <property type="match status" value="1"/>
</dbReference>
<dbReference type="SUPFAM" id="SSF69118">
    <property type="entry name" value="AhpD-like"/>
    <property type="match status" value="1"/>
</dbReference>
<dbReference type="GO" id="GO:0051920">
    <property type="term" value="F:peroxiredoxin activity"/>
    <property type="evidence" value="ECO:0007669"/>
    <property type="project" value="InterPro"/>
</dbReference>
<comment type="caution">
    <text evidence="2">The sequence shown here is derived from an EMBL/GenBank/DDBJ whole genome shotgun (WGS) entry which is preliminary data.</text>
</comment>
<dbReference type="RefSeq" id="WP_420865140.1">
    <property type="nucleotide sequence ID" value="NZ_AZFK01000055.1"/>
</dbReference>
<proteinExistence type="predicted"/>
<name>A0A0R1U935_9LACO</name>
<dbReference type="InterPro" id="IPR003779">
    <property type="entry name" value="CMD-like"/>
</dbReference>
<dbReference type="InterPro" id="IPR029032">
    <property type="entry name" value="AhpD-like"/>
</dbReference>
<evidence type="ECO:0000313" key="3">
    <source>
        <dbReference type="Proteomes" id="UP000050816"/>
    </source>
</evidence>
<reference evidence="2 3" key="1">
    <citation type="journal article" date="2015" name="Genome Announc.">
        <title>Expanding the biotechnology potential of lactobacilli through comparative genomics of 213 strains and associated genera.</title>
        <authorList>
            <person name="Sun Z."/>
            <person name="Harris H.M."/>
            <person name="McCann A."/>
            <person name="Guo C."/>
            <person name="Argimon S."/>
            <person name="Zhang W."/>
            <person name="Yang X."/>
            <person name="Jeffery I.B."/>
            <person name="Cooney J.C."/>
            <person name="Kagawa T.F."/>
            <person name="Liu W."/>
            <person name="Song Y."/>
            <person name="Salvetti E."/>
            <person name="Wrobel A."/>
            <person name="Rasinkangas P."/>
            <person name="Parkhill J."/>
            <person name="Rea M.C."/>
            <person name="O'Sullivan O."/>
            <person name="Ritari J."/>
            <person name="Douillard F.P."/>
            <person name="Paul Ross R."/>
            <person name="Yang R."/>
            <person name="Briner A.E."/>
            <person name="Felis G.E."/>
            <person name="de Vos W.M."/>
            <person name="Barrangou R."/>
            <person name="Klaenhammer T.R."/>
            <person name="Caufield P.W."/>
            <person name="Cui Y."/>
            <person name="Zhang H."/>
            <person name="O'Toole P.W."/>
        </authorList>
    </citation>
    <scope>NUCLEOTIDE SEQUENCE [LARGE SCALE GENOMIC DNA]</scope>
    <source>
        <strain evidence="2 3">DSM 15946</strain>
    </source>
</reference>
<dbReference type="EMBL" id="AZFK01000055">
    <property type="protein sequence ID" value="KRL89092.1"/>
    <property type="molecule type" value="Genomic_DNA"/>
</dbReference>
<feature type="domain" description="Carboxymuconolactone decarboxylase-like" evidence="1">
    <location>
        <begin position="4"/>
        <end position="54"/>
    </location>
</feature>
<protein>
    <recommendedName>
        <fullName evidence="1">Carboxymuconolactone decarboxylase-like domain-containing protein</fullName>
    </recommendedName>
</protein>
<accession>A0A0R1U935</accession>
<gene>
    <name evidence="2" type="ORF">FC43_GL001971</name>
</gene>
<organism evidence="2 3">
    <name type="scientific">Limosilactobacillus ingluviei DSM 15946</name>
    <dbReference type="NCBI Taxonomy" id="1423760"/>
    <lineage>
        <taxon>Bacteria</taxon>
        <taxon>Bacillati</taxon>
        <taxon>Bacillota</taxon>
        <taxon>Bacilli</taxon>
        <taxon>Lactobacillales</taxon>
        <taxon>Lactobacillaceae</taxon>
        <taxon>Limosilactobacillus</taxon>
    </lineage>
</organism>
<dbReference type="Gene3D" id="1.20.1290.10">
    <property type="entry name" value="AhpD-like"/>
    <property type="match status" value="1"/>
</dbReference>
<evidence type="ECO:0000259" key="1">
    <source>
        <dbReference type="Pfam" id="PF02627"/>
    </source>
</evidence>
<dbReference type="AlphaFoldDB" id="A0A0R1U935"/>
<dbReference type="Proteomes" id="UP000050816">
    <property type="component" value="Unassembled WGS sequence"/>
</dbReference>
<dbReference type="PATRIC" id="fig|1423760.3.peg.2060"/>